<accession>A0A0R1E8A5</accession>
<feature type="coiled-coil region" evidence="1">
    <location>
        <begin position="17"/>
        <end position="65"/>
    </location>
</feature>
<dbReference type="SMR" id="A0A0R1E8A5"/>
<keyword evidence="1" id="KW-0175">Coiled coil</keyword>
<dbReference type="OrthoDB" id="2436455at2759"/>
<dbReference type="EMBL" id="CH894012">
    <property type="protein sequence ID" value="KRK05574.1"/>
    <property type="molecule type" value="Genomic_DNA"/>
</dbReference>
<evidence type="ECO:0000313" key="3">
    <source>
        <dbReference type="Proteomes" id="UP000002282"/>
    </source>
</evidence>
<evidence type="ECO:0000256" key="1">
    <source>
        <dbReference type="SAM" id="Coils"/>
    </source>
</evidence>
<evidence type="ECO:0000313" key="2">
    <source>
        <dbReference type="EMBL" id="KRK05574.1"/>
    </source>
</evidence>
<feature type="non-terminal residue" evidence="2">
    <location>
        <position position="1"/>
    </location>
</feature>
<proteinExistence type="predicted"/>
<feature type="coiled-coil region" evidence="1">
    <location>
        <begin position="122"/>
        <end position="156"/>
    </location>
</feature>
<feature type="coiled-coil region" evidence="1">
    <location>
        <begin position="559"/>
        <end position="752"/>
    </location>
</feature>
<protein>
    <submittedName>
        <fullName evidence="2">Uncharacterized protein</fullName>
    </submittedName>
</protein>
<dbReference type="KEGG" id="dya:Dyak_GE28535"/>
<gene>
    <name evidence="2" type="primary">Dyak\GE28535</name>
    <name evidence="2" type="synonym">GE28535</name>
    <name evidence="2" type="ORF">Dyak_GE28535</name>
</gene>
<organism evidence="2 3">
    <name type="scientific">Drosophila yakuba</name>
    <name type="common">Fruit fly</name>
    <dbReference type="NCBI Taxonomy" id="7245"/>
    <lineage>
        <taxon>Eukaryota</taxon>
        <taxon>Metazoa</taxon>
        <taxon>Ecdysozoa</taxon>
        <taxon>Arthropoda</taxon>
        <taxon>Hexapoda</taxon>
        <taxon>Insecta</taxon>
        <taxon>Pterygota</taxon>
        <taxon>Neoptera</taxon>
        <taxon>Endopterygota</taxon>
        <taxon>Diptera</taxon>
        <taxon>Brachycera</taxon>
        <taxon>Muscomorpha</taxon>
        <taxon>Ephydroidea</taxon>
        <taxon>Drosophilidae</taxon>
        <taxon>Drosophila</taxon>
        <taxon>Sophophora</taxon>
    </lineage>
</organism>
<keyword evidence="3" id="KW-1185">Reference proteome</keyword>
<feature type="coiled-coil region" evidence="1">
    <location>
        <begin position="238"/>
        <end position="331"/>
    </location>
</feature>
<reference evidence="2 3" key="1">
    <citation type="journal article" date="2007" name="Nature">
        <title>Evolution of genes and genomes on the Drosophila phylogeny.</title>
        <authorList>
            <consortium name="Drosophila 12 Genomes Consortium"/>
            <person name="Clark A.G."/>
            <person name="Eisen M.B."/>
            <person name="Smith D.R."/>
            <person name="Bergman C.M."/>
            <person name="Oliver B."/>
            <person name="Markow T.A."/>
            <person name="Kaufman T.C."/>
            <person name="Kellis M."/>
            <person name="Gelbart W."/>
            <person name="Iyer V.N."/>
            <person name="Pollard D.A."/>
            <person name="Sackton T.B."/>
            <person name="Larracuente A.M."/>
            <person name="Singh N.D."/>
            <person name="Abad J.P."/>
            <person name="Abt D.N."/>
            <person name="Adryan B."/>
            <person name="Aguade M."/>
            <person name="Akashi H."/>
            <person name="Anderson W.W."/>
            <person name="Aquadro C.F."/>
            <person name="Ardell D.H."/>
            <person name="Arguello R."/>
            <person name="Artieri C.G."/>
            <person name="Barbash D.A."/>
            <person name="Barker D."/>
            <person name="Barsanti P."/>
            <person name="Batterham P."/>
            <person name="Batzoglou S."/>
            <person name="Begun D."/>
            <person name="Bhutkar A."/>
            <person name="Blanco E."/>
            <person name="Bosak S.A."/>
            <person name="Bradley R.K."/>
            <person name="Brand A.D."/>
            <person name="Brent M.R."/>
            <person name="Brooks A.N."/>
            <person name="Brown R.H."/>
            <person name="Butlin R.K."/>
            <person name="Caggese C."/>
            <person name="Calvi B.R."/>
            <person name="Bernardo de Carvalho A."/>
            <person name="Caspi A."/>
            <person name="Castrezana S."/>
            <person name="Celniker S.E."/>
            <person name="Chang J.L."/>
            <person name="Chapple C."/>
            <person name="Chatterji S."/>
            <person name="Chinwalla A."/>
            <person name="Civetta A."/>
            <person name="Clifton S.W."/>
            <person name="Comeron J.M."/>
            <person name="Costello J.C."/>
            <person name="Coyne J.A."/>
            <person name="Daub J."/>
            <person name="David R.G."/>
            <person name="Delcher A.L."/>
            <person name="Delehaunty K."/>
            <person name="Do C.B."/>
            <person name="Ebling H."/>
            <person name="Edwards K."/>
            <person name="Eickbush T."/>
            <person name="Evans J.D."/>
            <person name="Filipski A."/>
            <person name="Findeiss S."/>
            <person name="Freyhult E."/>
            <person name="Fulton L."/>
            <person name="Fulton R."/>
            <person name="Garcia A.C."/>
            <person name="Gardiner A."/>
            <person name="Garfield D.A."/>
            <person name="Garvin B.E."/>
            <person name="Gibson G."/>
            <person name="Gilbert D."/>
            <person name="Gnerre S."/>
            <person name="Godfrey J."/>
            <person name="Good R."/>
            <person name="Gotea V."/>
            <person name="Gravely B."/>
            <person name="Greenberg A.J."/>
            <person name="Griffiths-Jones S."/>
            <person name="Gross S."/>
            <person name="Guigo R."/>
            <person name="Gustafson E.A."/>
            <person name="Haerty W."/>
            <person name="Hahn M.W."/>
            <person name="Halligan D.L."/>
            <person name="Halpern A.L."/>
            <person name="Halter G.M."/>
            <person name="Han M.V."/>
            <person name="Heger A."/>
            <person name="Hillier L."/>
            <person name="Hinrichs A.S."/>
            <person name="Holmes I."/>
            <person name="Hoskins R.A."/>
            <person name="Hubisz M.J."/>
            <person name="Hultmark D."/>
            <person name="Huntley M.A."/>
            <person name="Jaffe D.B."/>
            <person name="Jagadeeshan S."/>
            <person name="Jeck W.R."/>
            <person name="Johnson J."/>
            <person name="Jones C.D."/>
            <person name="Jordan W.C."/>
            <person name="Karpen G.H."/>
            <person name="Kataoka E."/>
            <person name="Keightley P.D."/>
            <person name="Kheradpour P."/>
            <person name="Kirkness E.F."/>
            <person name="Koerich L.B."/>
            <person name="Kristiansen K."/>
            <person name="Kudrna D."/>
            <person name="Kulathinal R.J."/>
            <person name="Kumar S."/>
            <person name="Kwok R."/>
            <person name="Lander E."/>
            <person name="Langley C.H."/>
            <person name="Lapoint R."/>
            <person name="Lazzaro B.P."/>
            <person name="Lee S.J."/>
            <person name="Levesque L."/>
            <person name="Li R."/>
            <person name="Lin C.F."/>
            <person name="Lin M.F."/>
            <person name="Lindblad-Toh K."/>
            <person name="Llopart A."/>
            <person name="Long M."/>
            <person name="Low L."/>
            <person name="Lozovsky E."/>
            <person name="Lu J."/>
            <person name="Luo M."/>
            <person name="Machado C.A."/>
            <person name="Makalowski W."/>
            <person name="Marzo M."/>
            <person name="Matsuda M."/>
            <person name="Matzkin L."/>
            <person name="McAllister B."/>
            <person name="McBride C.S."/>
            <person name="McKernan B."/>
            <person name="McKernan K."/>
            <person name="Mendez-Lago M."/>
            <person name="Minx P."/>
            <person name="Mollenhauer M.U."/>
            <person name="Montooth K."/>
            <person name="Mount S.M."/>
            <person name="Mu X."/>
            <person name="Myers E."/>
            <person name="Negre B."/>
            <person name="Newfeld S."/>
            <person name="Nielsen R."/>
            <person name="Noor M.A."/>
            <person name="O'Grady P."/>
            <person name="Pachter L."/>
            <person name="Papaceit M."/>
            <person name="Parisi M.J."/>
            <person name="Parisi M."/>
            <person name="Parts L."/>
            <person name="Pedersen J.S."/>
            <person name="Pesole G."/>
            <person name="Phillippy A.M."/>
            <person name="Ponting C.P."/>
            <person name="Pop M."/>
            <person name="Porcelli D."/>
            <person name="Powell J.R."/>
            <person name="Prohaska S."/>
            <person name="Pruitt K."/>
            <person name="Puig M."/>
            <person name="Quesneville H."/>
            <person name="Ram K.R."/>
            <person name="Rand D."/>
            <person name="Rasmussen M.D."/>
            <person name="Reed L.K."/>
            <person name="Reenan R."/>
            <person name="Reily A."/>
            <person name="Remington K.A."/>
            <person name="Rieger T.T."/>
            <person name="Ritchie M.G."/>
            <person name="Robin C."/>
            <person name="Rogers Y.H."/>
            <person name="Rohde C."/>
            <person name="Rozas J."/>
            <person name="Rubenfield M.J."/>
            <person name="Ruiz A."/>
            <person name="Russo S."/>
            <person name="Salzberg S.L."/>
            <person name="Sanchez-Gracia A."/>
            <person name="Saranga D.J."/>
            <person name="Sato H."/>
            <person name="Schaeffer S.W."/>
            <person name="Schatz M.C."/>
            <person name="Schlenke T."/>
            <person name="Schwartz R."/>
            <person name="Segarra C."/>
            <person name="Singh R.S."/>
            <person name="Sirot L."/>
            <person name="Sirota M."/>
            <person name="Sisneros N.B."/>
            <person name="Smith C.D."/>
            <person name="Smith T.F."/>
            <person name="Spieth J."/>
            <person name="Stage D.E."/>
            <person name="Stark A."/>
            <person name="Stephan W."/>
            <person name="Strausberg R.L."/>
            <person name="Strempel S."/>
            <person name="Sturgill D."/>
            <person name="Sutton G."/>
            <person name="Sutton G.G."/>
            <person name="Tao W."/>
            <person name="Teichmann S."/>
            <person name="Tobari Y.N."/>
            <person name="Tomimura Y."/>
            <person name="Tsolas J.M."/>
            <person name="Valente V.L."/>
            <person name="Venter E."/>
            <person name="Venter J.C."/>
            <person name="Vicario S."/>
            <person name="Vieira F.G."/>
            <person name="Vilella A.J."/>
            <person name="Villasante A."/>
            <person name="Walenz B."/>
            <person name="Wang J."/>
            <person name="Wasserman M."/>
            <person name="Watts T."/>
            <person name="Wilson D."/>
            <person name="Wilson R.K."/>
            <person name="Wing R.A."/>
            <person name="Wolfner M.F."/>
            <person name="Wong A."/>
            <person name="Wong G.K."/>
            <person name="Wu C.I."/>
            <person name="Wu G."/>
            <person name="Yamamoto D."/>
            <person name="Yang H.P."/>
            <person name="Yang S.P."/>
            <person name="Yorke J.A."/>
            <person name="Yoshida K."/>
            <person name="Zdobnov E."/>
            <person name="Zhang P."/>
            <person name="Zhang Y."/>
            <person name="Zimin A.V."/>
            <person name="Baldwin J."/>
            <person name="Abdouelleil A."/>
            <person name="Abdulkadir J."/>
            <person name="Abebe A."/>
            <person name="Abera B."/>
            <person name="Abreu J."/>
            <person name="Acer S.C."/>
            <person name="Aftuck L."/>
            <person name="Alexander A."/>
            <person name="An P."/>
            <person name="Anderson E."/>
            <person name="Anderson S."/>
            <person name="Arachi H."/>
            <person name="Azer M."/>
            <person name="Bachantsang P."/>
            <person name="Barry A."/>
            <person name="Bayul T."/>
            <person name="Berlin A."/>
            <person name="Bessette D."/>
            <person name="Bloom T."/>
            <person name="Blye J."/>
            <person name="Boguslavskiy L."/>
            <person name="Bonnet C."/>
            <person name="Boukhgalter B."/>
            <person name="Bourzgui I."/>
            <person name="Brown A."/>
            <person name="Cahill P."/>
            <person name="Channer S."/>
            <person name="Cheshatsang Y."/>
            <person name="Chuda L."/>
            <person name="Citroen M."/>
            <person name="Collymore A."/>
            <person name="Cooke P."/>
            <person name="Costello M."/>
            <person name="D'Aco K."/>
            <person name="Daza R."/>
            <person name="De Haan G."/>
            <person name="DeGray S."/>
            <person name="DeMaso C."/>
            <person name="Dhargay N."/>
            <person name="Dooley K."/>
            <person name="Dooley E."/>
            <person name="Doricent M."/>
            <person name="Dorje P."/>
            <person name="Dorjee K."/>
            <person name="Dupes A."/>
            <person name="Elong R."/>
            <person name="Falk J."/>
            <person name="Farina A."/>
            <person name="Faro S."/>
            <person name="Ferguson D."/>
            <person name="Fisher S."/>
            <person name="Foley C.D."/>
            <person name="Franke A."/>
            <person name="Friedrich D."/>
            <person name="Gadbois L."/>
            <person name="Gearin G."/>
            <person name="Gearin C.R."/>
            <person name="Giannoukos G."/>
            <person name="Goode T."/>
            <person name="Graham J."/>
            <person name="Grandbois E."/>
            <person name="Grewal S."/>
            <person name="Gyaltsen K."/>
            <person name="Hafez N."/>
            <person name="Hagos B."/>
            <person name="Hall J."/>
            <person name="Henson C."/>
            <person name="Hollinger A."/>
            <person name="Honan T."/>
            <person name="Huard M.D."/>
            <person name="Hughes L."/>
            <person name="Hurhula B."/>
            <person name="Husby M.E."/>
            <person name="Kamat A."/>
            <person name="Kanga B."/>
            <person name="Kashin S."/>
            <person name="Khazanovich D."/>
            <person name="Kisner P."/>
            <person name="Lance K."/>
            <person name="Lara M."/>
            <person name="Lee W."/>
            <person name="Lennon N."/>
            <person name="Letendre F."/>
            <person name="LeVine R."/>
            <person name="Lipovsky A."/>
            <person name="Liu X."/>
            <person name="Liu J."/>
            <person name="Liu S."/>
            <person name="Lokyitsang T."/>
            <person name="Lokyitsang Y."/>
            <person name="Lubonja R."/>
            <person name="Lui A."/>
            <person name="MacDonald P."/>
            <person name="Magnisalis V."/>
            <person name="Maru K."/>
            <person name="Matthews C."/>
            <person name="McCusker W."/>
            <person name="McDonough S."/>
            <person name="Mehta T."/>
            <person name="Meldrim J."/>
            <person name="Meneus L."/>
            <person name="Mihai O."/>
            <person name="Mihalev A."/>
            <person name="Mihova T."/>
            <person name="Mittelman R."/>
            <person name="Mlenga V."/>
            <person name="Montmayeur A."/>
            <person name="Mulrain L."/>
            <person name="Navidi A."/>
            <person name="Naylor J."/>
            <person name="Negash T."/>
            <person name="Nguyen T."/>
            <person name="Nguyen N."/>
            <person name="Nicol R."/>
            <person name="Norbu C."/>
            <person name="Norbu N."/>
            <person name="Novod N."/>
            <person name="O'Neill B."/>
            <person name="Osman S."/>
            <person name="Markiewicz E."/>
            <person name="Oyono O.L."/>
            <person name="Patti C."/>
            <person name="Phunkhang P."/>
            <person name="Pierre F."/>
            <person name="Priest M."/>
            <person name="Raghuraman S."/>
            <person name="Rege F."/>
            <person name="Reyes R."/>
            <person name="Rise C."/>
            <person name="Rogov P."/>
            <person name="Ross K."/>
            <person name="Ryan E."/>
            <person name="Settipalli S."/>
            <person name="Shea T."/>
            <person name="Sherpa N."/>
            <person name="Shi L."/>
            <person name="Shih D."/>
            <person name="Sparrow T."/>
            <person name="Spaulding J."/>
            <person name="Stalker J."/>
            <person name="Stange-Thomann N."/>
            <person name="Stavropoulos S."/>
            <person name="Stone C."/>
            <person name="Strader C."/>
            <person name="Tesfaye S."/>
            <person name="Thomson T."/>
            <person name="Thoulutsang Y."/>
            <person name="Thoulutsang D."/>
            <person name="Topham K."/>
            <person name="Topping I."/>
            <person name="Tsamla T."/>
            <person name="Vassiliev H."/>
            <person name="Vo A."/>
            <person name="Wangchuk T."/>
            <person name="Wangdi T."/>
            <person name="Weiand M."/>
            <person name="Wilkinson J."/>
            <person name="Wilson A."/>
            <person name="Yadav S."/>
            <person name="Young G."/>
            <person name="Yu Q."/>
            <person name="Zembek L."/>
            <person name="Zhong D."/>
            <person name="Zimmer A."/>
            <person name="Zwirko Z."/>
            <person name="Jaffe D.B."/>
            <person name="Alvarez P."/>
            <person name="Brockman W."/>
            <person name="Butler J."/>
            <person name="Chin C."/>
            <person name="Gnerre S."/>
            <person name="Grabherr M."/>
            <person name="Kleber M."/>
            <person name="Mauceli E."/>
            <person name="MacCallum I."/>
        </authorList>
    </citation>
    <scope>NUCLEOTIDE SEQUENCE [LARGE SCALE GENOMIC DNA]</scope>
    <source>
        <strain evidence="3">Tai18E2 / Tucson 14021-0261.01</strain>
    </source>
</reference>
<feature type="coiled-coil region" evidence="1">
    <location>
        <begin position="374"/>
        <end position="408"/>
    </location>
</feature>
<name>A0A0R1E8A5_DROYA</name>
<dbReference type="Proteomes" id="UP000002282">
    <property type="component" value="Unassembled WGS sequence"/>
</dbReference>
<dbReference type="AlphaFoldDB" id="A0A0R1E8A5"/>
<feature type="coiled-coil region" evidence="1">
    <location>
        <begin position="454"/>
        <end position="509"/>
    </location>
</feature>
<reference evidence="2 3" key="2">
    <citation type="journal article" date="2007" name="PLoS Biol.">
        <title>Principles of genome evolution in the Drosophila melanogaster species group.</title>
        <authorList>
            <person name="Ranz J.M."/>
            <person name="Maurin D."/>
            <person name="Chan Y.S."/>
            <person name="von Grotthuss M."/>
            <person name="Hillier L.W."/>
            <person name="Roote J."/>
            <person name="Ashburner M."/>
            <person name="Bergman C.M."/>
        </authorList>
    </citation>
    <scope>NUCLEOTIDE SEQUENCE [LARGE SCALE GENOMIC DNA]</scope>
    <source>
        <strain evidence="3">Tai18E2 / Tucson 14021-0261.01</strain>
    </source>
</reference>
<sequence length="767" mass="87383">GLVLNTIQGVKKRESIVASLEIKSEKLKDILTSLEQELYSSNQKIAQLENALSEVHRNTEEVAQRLDIAQQEREGYHVEAHKFMTNISDRLQQEFDGTNTLQQLGIRLAQFFKMYDQMEVRYQESSLLVDQLTQSKAQLEQQVAELQEDVASKQVSNQETSSVVHLEASERRMTNELSACFLSFIVELLLEVSQKRRCTRAFSLLEWYSKRGIQRLDIAQQEREGYHVEAHKFMTVRYQESSLLVDQLTQSKAQLEQQVAELQEDVASKQVSTQSKAQLEQQVAALQKEVASQQVSNQHSGPMIKQLSDSIQNLERVNAKLSEDNSRFEEITTLIEGQLQYADALKEDLNNLQPKNEELVLNTIQGVKKRESIVASLEIKSEKLKDTLTSLEQELYSSNQKIAQLENALNEGHRNTEEVVQRLDSAAGKRRLPSKNEELVLNTIQGVKKRESIVASLEIKSEKLKDILTSLEQELYSSNQKIAQLENALSEVHRNAEEVAQRLDIAQQEGEGYHVEAHKFMTNISDRLQPEFDGTNTLQQLGIRLAQFFKMYDQMEVRYQESSLLVDQLTQSKAQLEQQVAELQEDVASKQVSNQETSSLVEQLTQSKAQLEQQVAALQKEVASQQVANQHSGPMIKQLSDSIQNLERVNAKLSEDNSEQLVEKERIVKLEPPSPTPDSSTDELQMKKELTADLKEQLDNKTEENKSLLSQLQEQGFVDQLKANLDMKHMELSKVRDELESCSNQLAEAHVRANEKLLCLQAKLEKE</sequence>